<dbReference type="InterPro" id="IPR006342">
    <property type="entry name" value="FkbM_mtfrase"/>
</dbReference>
<dbReference type="Proteomes" id="UP000319383">
    <property type="component" value="Chromosome"/>
</dbReference>
<keyword evidence="3" id="KW-1185">Reference proteome</keyword>
<gene>
    <name evidence="2" type="primary">noeI_2</name>
    <name evidence="2" type="ORF">Mal52_19280</name>
</gene>
<dbReference type="RefSeq" id="WP_145375558.1">
    <property type="nucleotide sequence ID" value="NZ_CP036276.1"/>
</dbReference>
<keyword evidence="2" id="KW-0489">Methyltransferase</keyword>
<reference evidence="2 3" key="1">
    <citation type="submission" date="2019-02" db="EMBL/GenBank/DDBJ databases">
        <title>Deep-cultivation of Planctomycetes and their phenomic and genomic characterization uncovers novel biology.</title>
        <authorList>
            <person name="Wiegand S."/>
            <person name="Jogler M."/>
            <person name="Boedeker C."/>
            <person name="Pinto D."/>
            <person name="Vollmers J."/>
            <person name="Rivas-Marin E."/>
            <person name="Kohn T."/>
            <person name="Peeters S.H."/>
            <person name="Heuer A."/>
            <person name="Rast P."/>
            <person name="Oberbeckmann S."/>
            <person name="Bunk B."/>
            <person name="Jeske O."/>
            <person name="Meyerdierks A."/>
            <person name="Storesund J.E."/>
            <person name="Kallscheuer N."/>
            <person name="Luecker S."/>
            <person name="Lage O.M."/>
            <person name="Pohl T."/>
            <person name="Merkel B.J."/>
            <person name="Hornburger P."/>
            <person name="Mueller R.-W."/>
            <person name="Bruemmer F."/>
            <person name="Labrenz M."/>
            <person name="Spormann A.M."/>
            <person name="Op den Camp H."/>
            <person name="Overmann J."/>
            <person name="Amann R."/>
            <person name="Jetten M.S.M."/>
            <person name="Mascher T."/>
            <person name="Medema M.H."/>
            <person name="Devos D.P."/>
            <person name="Kaster A.-K."/>
            <person name="Ovreas L."/>
            <person name="Rohde M."/>
            <person name="Galperin M.Y."/>
            <person name="Jogler C."/>
        </authorList>
    </citation>
    <scope>NUCLEOTIDE SEQUENCE [LARGE SCALE GENOMIC DNA]</scope>
    <source>
        <strain evidence="2 3">Mal52</strain>
    </source>
</reference>
<feature type="domain" description="Methyltransferase FkbM" evidence="1">
    <location>
        <begin position="49"/>
        <end position="215"/>
    </location>
</feature>
<organism evidence="2 3">
    <name type="scientific">Symmachiella dynata</name>
    <dbReference type="NCBI Taxonomy" id="2527995"/>
    <lineage>
        <taxon>Bacteria</taxon>
        <taxon>Pseudomonadati</taxon>
        <taxon>Planctomycetota</taxon>
        <taxon>Planctomycetia</taxon>
        <taxon>Planctomycetales</taxon>
        <taxon>Planctomycetaceae</taxon>
        <taxon>Symmachiella</taxon>
    </lineage>
</organism>
<dbReference type="GO" id="GO:0008168">
    <property type="term" value="F:methyltransferase activity"/>
    <property type="evidence" value="ECO:0007669"/>
    <property type="project" value="UniProtKB-KW"/>
</dbReference>
<dbReference type="GO" id="GO:0032259">
    <property type="term" value="P:methylation"/>
    <property type="evidence" value="ECO:0007669"/>
    <property type="project" value="UniProtKB-KW"/>
</dbReference>
<sequence>MKRVKEFVRQSIRSAGYDLVPFKPTHMGESPLHDIHTLIGPKKSLLIFDVGANFGQSAREFKGMFADSSIHCFEPSPSTYAQLEKNCAAWRLKDVTTWNNGVGSQNAKLTLLENEKPDMSSFLSPDEFCDGQITKKSEVDVITLDEFVAKQDISFIDILKTDTQGYDSEVLKGAEGLLRDGRIGMVLTEVIFSKQYVGSAPFDEMFRFLTERDYSLVAFYKQHFQKRLLSWTDMLFINKKYMEGTVQGSDAQG</sequence>
<dbReference type="InterPro" id="IPR029063">
    <property type="entry name" value="SAM-dependent_MTases_sf"/>
</dbReference>
<keyword evidence="2" id="KW-0808">Transferase</keyword>
<dbReference type="EMBL" id="CP036276">
    <property type="protein sequence ID" value="QDU43453.1"/>
    <property type="molecule type" value="Genomic_DNA"/>
</dbReference>
<name>A0A517ZLV7_9PLAN</name>
<dbReference type="NCBIfam" id="TIGR01444">
    <property type="entry name" value="fkbM_fam"/>
    <property type="match status" value="1"/>
</dbReference>
<evidence type="ECO:0000259" key="1">
    <source>
        <dbReference type="Pfam" id="PF05050"/>
    </source>
</evidence>
<dbReference type="Gene3D" id="3.40.50.150">
    <property type="entry name" value="Vaccinia Virus protein VP39"/>
    <property type="match status" value="1"/>
</dbReference>
<dbReference type="AlphaFoldDB" id="A0A517ZLV7"/>
<dbReference type="Pfam" id="PF05050">
    <property type="entry name" value="Methyltransf_21"/>
    <property type="match status" value="1"/>
</dbReference>
<evidence type="ECO:0000313" key="3">
    <source>
        <dbReference type="Proteomes" id="UP000319383"/>
    </source>
</evidence>
<dbReference type="EC" id="2.1.1.-" evidence="2"/>
<dbReference type="PANTHER" id="PTHR34203:SF15">
    <property type="entry name" value="SLL1173 PROTEIN"/>
    <property type="match status" value="1"/>
</dbReference>
<dbReference type="InterPro" id="IPR052514">
    <property type="entry name" value="SAM-dependent_MTase"/>
</dbReference>
<dbReference type="PANTHER" id="PTHR34203">
    <property type="entry name" value="METHYLTRANSFERASE, FKBM FAMILY PROTEIN"/>
    <property type="match status" value="1"/>
</dbReference>
<dbReference type="KEGG" id="sdyn:Mal52_19280"/>
<accession>A0A517ZLV7</accession>
<proteinExistence type="predicted"/>
<evidence type="ECO:0000313" key="2">
    <source>
        <dbReference type="EMBL" id="QDU43453.1"/>
    </source>
</evidence>
<protein>
    <submittedName>
        <fullName evidence="2">2-O-methyltransferase NoeI</fullName>
        <ecNumber evidence="2">2.1.1.-</ecNumber>
    </submittedName>
</protein>
<dbReference type="SUPFAM" id="SSF53335">
    <property type="entry name" value="S-adenosyl-L-methionine-dependent methyltransferases"/>
    <property type="match status" value="1"/>
</dbReference>